<accession>R7QNA5</accession>
<protein>
    <submittedName>
        <fullName evidence="1">Uncharacterized protein</fullName>
    </submittedName>
</protein>
<gene>
    <name evidence="1" type="ORF">CHC_T00001306001</name>
</gene>
<organism evidence="1 2">
    <name type="scientific">Chondrus crispus</name>
    <name type="common">Carrageen Irish moss</name>
    <name type="synonym">Polymorpha crispa</name>
    <dbReference type="NCBI Taxonomy" id="2769"/>
    <lineage>
        <taxon>Eukaryota</taxon>
        <taxon>Rhodophyta</taxon>
        <taxon>Florideophyceae</taxon>
        <taxon>Rhodymeniophycidae</taxon>
        <taxon>Gigartinales</taxon>
        <taxon>Gigartinaceae</taxon>
        <taxon>Chondrus</taxon>
    </lineage>
</organism>
<evidence type="ECO:0000313" key="1">
    <source>
        <dbReference type="EMBL" id="CDF38951.1"/>
    </source>
</evidence>
<dbReference type="GeneID" id="17326578"/>
<dbReference type="EMBL" id="HG001979">
    <property type="protein sequence ID" value="CDF38951.1"/>
    <property type="molecule type" value="Genomic_DNA"/>
</dbReference>
<proteinExistence type="predicted"/>
<evidence type="ECO:0000313" key="2">
    <source>
        <dbReference type="Proteomes" id="UP000012073"/>
    </source>
</evidence>
<reference evidence="2" key="1">
    <citation type="journal article" date="2013" name="Proc. Natl. Acad. Sci. U.S.A.">
        <title>Genome structure and metabolic features in the red seaweed Chondrus crispus shed light on evolution of the Archaeplastida.</title>
        <authorList>
            <person name="Collen J."/>
            <person name="Porcel B."/>
            <person name="Carre W."/>
            <person name="Ball S.G."/>
            <person name="Chaparro C."/>
            <person name="Tonon T."/>
            <person name="Barbeyron T."/>
            <person name="Michel G."/>
            <person name="Noel B."/>
            <person name="Valentin K."/>
            <person name="Elias M."/>
            <person name="Artiguenave F."/>
            <person name="Arun A."/>
            <person name="Aury J.M."/>
            <person name="Barbosa-Neto J.F."/>
            <person name="Bothwell J.H."/>
            <person name="Bouget F.Y."/>
            <person name="Brillet L."/>
            <person name="Cabello-Hurtado F."/>
            <person name="Capella-Gutierrez S."/>
            <person name="Charrier B."/>
            <person name="Cladiere L."/>
            <person name="Cock J.M."/>
            <person name="Coelho S.M."/>
            <person name="Colleoni C."/>
            <person name="Czjzek M."/>
            <person name="Da Silva C."/>
            <person name="Delage L."/>
            <person name="Denoeud F."/>
            <person name="Deschamps P."/>
            <person name="Dittami S.M."/>
            <person name="Gabaldon T."/>
            <person name="Gachon C.M."/>
            <person name="Groisillier A."/>
            <person name="Herve C."/>
            <person name="Jabbari K."/>
            <person name="Katinka M."/>
            <person name="Kloareg B."/>
            <person name="Kowalczyk N."/>
            <person name="Labadie K."/>
            <person name="Leblanc C."/>
            <person name="Lopez P.J."/>
            <person name="McLachlan D.H."/>
            <person name="Meslet-Cladiere L."/>
            <person name="Moustafa A."/>
            <person name="Nehr Z."/>
            <person name="Nyvall Collen P."/>
            <person name="Panaud O."/>
            <person name="Partensky F."/>
            <person name="Poulain J."/>
            <person name="Rensing S.A."/>
            <person name="Rousvoal S."/>
            <person name="Samson G."/>
            <person name="Symeonidi A."/>
            <person name="Weissenbach J."/>
            <person name="Zambounis A."/>
            <person name="Wincker P."/>
            <person name="Boyen C."/>
        </authorList>
    </citation>
    <scope>NUCLEOTIDE SEQUENCE [LARGE SCALE GENOMIC DNA]</scope>
    <source>
        <strain evidence="2">cv. Stackhouse</strain>
    </source>
</reference>
<sequence>MFARRRICVKYSCAAAFNITQGKTELSHSCILVRCFLERDHPKMITETLVGT</sequence>
<dbReference type="Proteomes" id="UP000012073">
    <property type="component" value="Unassembled WGS sequence"/>
</dbReference>
<dbReference type="RefSeq" id="XP_005718856.1">
    <property type="nucleotide sequence ID" value="XM_005718799.1"/>
</dbReference>
<keyword evidence="2" id="KW-1185">Reference proteome</keyword>
<dbReference type="KEGG" id="ccp:CHC_T00001306001"/>
<dbReference type="Gramene" id="CDF38951">
    <property type="protein sequence ID" value="CDF38951"/>
    <property type="gene ID" value="CHC_T00001306001"/>
</dbReference>
<name>R7QNA5_CHOCR</name>
<dbReference type="AlphaFoldDB" id="R7QNA5"/>